<evidence type="ECO:0000313" key="2">
    <source>
        <dbReference type="EMBL" id="MDO8107059.1"/>
    </source>
</evidence>
<dbReference type="Gene3D" id="3.40.50.300">
    <property type="entry name" value="P-loop containing nucleotide triphosphate hydrolases"/>
    <property type="match status" value="1"/>
</dbReference>
<dbReference type="RefSeq" id="WP_304600694.1">
    <property type="nucleotide sequence ID" value="NZ_JAUQYP010000001.1"/>
</dbReference>
<sequence length="388" mass="44142">MAHITTFRVEGLAGRAEPIEMRLDRGVNIFWGFNGSGKTSLLRILDSALTNDASSIRRVPYRSATVEITTEMYGPITRTISWDSTPSELEPDSLANLTWQERAIVEQELDAGRRWPRWQTATTPEIPAEVVRRLRHIYLPISRIAAFDPRERRYTASDTIDEETFDRMFVQQITERWRNYNNSALANVRRIQEQGLGEILSLLFGGVSNSKRSRRAPNTPADSAYALVRDYLRSQNIGVRFNRSSFAERYSNSPELQAVVERIGVVTDQVLAVLEPQRNFQELLEDLFGGRKNLELDPRGIHVTIGDEEISLMSLSSGEKQLLQILLSALAGEESSVIIDEPELSMHVDWQLRLVRSMRLLNPDCQLILATHSPEVMANVPDRFVHQL</sequence>
<dbReference type="Proteomes" id="UP001232536">
    <property type="component" value="Unassembled WGS sequence"/>
</dbReference>
<dbReference type="SUPFAM" id="SSF52540">
    <property type="entry name" value="P-loop containing nucleoside triphosphate hydrolases"/>
    <property type="match status" value="1"/>
</dbReference>
<dbReference type="InterPro" id="IPR051396">
    <property type="entry name" value="Bact_Antivir_Def_Nuclease"/>
</dbReference>
<evidence type="ECO:0000313" key="3">
    <source>
        <dbReference type="Proteomes" id="UP001232536"/>
    </source>
</evidence>
<dbReference type="Pfam" id="PF13304">
    <property type="entry name" value="AAA_21"/>
    <property type="match status" value="1"/>
</dbReference>
<evidence type="ECO:0000259" key="1">
    <source>
        <dbReference type="Pfam" id="PF13304"/>
    </source>
</evidence>
<accession>A0ABT9D850</accession>
<comment type="caution">
    <text evidence="2">The sequence shown here is derived from an EMBL/GenBank/DDBJ whole genome shotgun (WGS) entry which is preliminary data.</text>
</comment>
<keyword evidence="2" id="KW-0067">ATP-binding</keyword>
<keyword evidence="2" id="KW-0547">Nucleotide-binding</keyword>
<proteinExistence type="predicted"/>
<name>A0ABT9D850_9CELL</name>
<feature type="domain" description="ATPase AAA-type core" evidence="1">
    <location>
        <begin position="28"/>
        <end position="378"/>
    </location>
</feature>
<dbReference type="GO" id="GO:0005524">
    <property type="term" value="F:ATP binding"/>
    <property type="evidence" value="ECO:0007669"/>
    <property type="project" value="UniProtKB-KW"/>
</dbReference>
<dbReference type="InterPro" id="IPR003959">
    <property type="entry name" value="ATPase_AAA_core"/>
</dbReference>
<dbReference type="EMBL" id="JAUQYP010000001">
    <property type="protein sequence ID" value="MDO8107059.1"/>
    <property type="molecule type" value="Genomic_DNA"/>
</dbReference>
<reference evidence="2 3" key="1">
    <citation type="submission" date="2023-07" db="EMBL/GenBank/DDBJ databases">
        <title>Description of novel actinomycetes strains, isolated from tidal flat sediment.</title>
        <authorList>
            <person name="Lu C."/>
        </authorList>
    </citation>
    <scope>NUCLEOTIDE SEQUENCE [LARGE SCALE GENOMIC DNA]</scope>
    <source>
        <strain evidence="2 3">SYSU T00b441</strain>
    </source>
</reference>
<protein>
    <submittedName>
        <fullName evidence="2">ATP-binding protein</fullName>
    </submittedName>
</protein>
<gene>
    <name evidence="2" type="ORF">Q6348_07590</name>
</gene>
<dbReference type="PANTHER" id="PTHR43581">
    <property type="entry name" value="ATP/GTP PHOSPHATASE"/>
    <property type="match status" value="1"/>
</dbReference>
<dbReference type="PANTHER" id="PTHR43581:SF2">
    <property type="entry name" value="EXCINUCLEASE ATPASE SUBUNIT"/>
    <property type="match status" value="1"/>
</dbReference>
<dbReference type="InterPro" id="IPR027417">
    <property type="entry name" value="P-loop_NTPase"/>
</dbReference>
<keyword evidence="3" id="KW-1185">Reference proteome</keyword>
<organism evidence="2 3">
    <name type="scientific">Actinotalea lenta</name>
    <dbReference type="NCBI Taxonomy" id="3064654"/>
    <lineage>
        <taxon>Bacteria</taxon>
        <taxon>Bacillati</taxon>
        <taxon>Actinomycetota</taxon>
        <taxon>Actinomycetes</taxon>
        <taxon>Micrococcales</taxon>
        <taxon>Cellulomonadaceae</taxon>
        <taxon>Actinotalea</taxon>
    </lineage>
</organism>